<organism evidence="2">
    <name type="scientific">Podoviridae sp. ctnCN2</name>
    <dbReference type="NCBI Taxonomy" id="2825274"/>
    <lineage>
        <taxon>Viruses</taxon>
        <taxon>Duplodnaviria</taxon>
        <taxon>Heunggongvirae</taxon>
        <taxon>Uroviricota</taxon>
        <taxon>Caudoviricetes</taxon>
    </lineage>
</organism>
<accession>A0A8S5PK69</accession>
<sequence length="116" mass="13477">MNYKPYIYAAACLFMLWCGYDAGKAVGRQDMQKEVHAAKLEVDNMKRRAQEAADAYAKQMSEASRMYQQEKAELEARQQERIRVVQKVVEKPVYRTDCIDREGLDEINKVIKKAPE</sequence>
<reference evidence="2" key="1">
    <citation type="journal article" date="2021" name="Proc. Natl. Acad. Sci. U.S.A.">
        <title>A Catalog of Tens of Thousands of Viruses from Human Metagenomes Reveals Hidden Associations with Chronic Diseases.</title>
        <authorList>
            <person name="Tisza M.J."/>
            <person name="Buck C.B."/>
        </authorList>
    </citation>
    <scope>NUCLEOTIDE SEQUENCE</scope>
    <source>
        <strain evidence="2">CtnCN2</strain>
    </source>
</reference>
<proteinExistence type="predicted"/>
<name>A0A8S5PK69_9CAUD</name>
<feature type="coiled-coil region" evidence="1">
    <location>
        <begin position="28"/>
        <end position="80"/>
    </location>
</feature>
<keyword evidence="1" id="KW-0175">Coiled coil</keyword>
<evidence type="ECO:0000256" key="1">
    <source>
        <dbReference type="SAM" id="Coils"/>
    </source>
</evidence>
<protein>
    <submittedName>
        <fullName evidence="2">Uncharacterized protein</fullName>
    </submittedName>
</protein>
<evidence type="ECO:0000313" key="2">
    <source>
        <dbReference type="EMBL" id="DAE07591.1"/>
    </source>
</evidence>
<dbReference type="EMBL" id="BK015452">
    <property type="protein sequence ID" value="DAE07591.1"/>
    <property type="molecule type" value="Genomic_DNA"/>
</dbReference>